<dbReference type="Proteomes" id="UP001732700">
    <property type="component" value="Chromosome 7A"/>
</dbReference>
<protein>
    <submittedName>
        <fullName evidence="1">Uncharacterized protein</fullName>
    </submittedName>
</protein>
<keyword evidence="2" id="KW-1185">Reference proteome</keyword>
<dbReference type="EnsemblPlants" id="AVESA.00010b.r2.7AG1222030.1">
    <property type="protein sequence ID" value="AVESA.00010b.r2.7AG1222030.1.CDS"/>
    <property type="gene ID" value="AVESA.00010b.r2.7AG1222030"/>
</dbReference>
<evidence type="ECO:0000313" key="2">
    <source>
        <dbReference type="Proteomes" id="UP001732700"/>
    </source>
</evidence>
<reference evidence="1" key="2">
    <citation type="submission" date="2025-09" db="UniProtKB">
        <authorList>
            <consortium name="EnsemblPlants"/>
        </authorList>
    </citation>
    <scope>IDENTIFICATION</scope>
</reference>
<accession>A0ACD5ZTQ6</accession>
<reference evidence="1" key="1">
    <citation type="submission" date="2021-05" db="EMBL/GenBank/DDBJ databases">
        <authorList>
            <person name="Scholz U."/>
            <person name="Mascher M."/>
            <person name="Fiebig A."/>
        </authorList>
    </citation>
    <scope>NUCLEOTIDE SEQUENCE [LARGE SCALE GENOMIC DNA]</scope>
</reference>
<sequence length="123" mass="13693">MPYSVLLFRLFSFIFHKSYNKQQIFPSTLQLVKMRTAQMLLLTFTFLVLTSDVVTKASIEGSIRPDLCTSTIIPANTPCDTQDCLKRCQKQVHGSGQCVSGGCKCTFCIFAPSVQNNEEKGSN</sequence>
<evidence type="ECO:0000313" key="1">
    <source>
        <dbReference type="EnsemblPlants" id="AVESA.00010b.r2.7AG1222030.1.CDS"/>
    </source>
</evidence>
<proteinExistence type="predicted"/>
<organism evidence="1 2">
    <name type="scientific">Avena sativa</name>
    <name type="common">Oat</name>
    <dbReference type="NCBI Taxonomy" id="4498"/>
    <lineage>
        <taxon>Eukaryota</taxon>
        <taxon>Viridiplantae</taxon>
        <taxon>Streptophyta</taxon>
        <taxon>Embryophyta</taxon>
        <taxon>Tracheophyta</taxon>
        <taxon>Spermatophyta</taxon>
        <taxon>Magnoliopsida</taxon>
        <taxon>Liliopsida</taxon>
        <taxon>Poales</taxon>
        <taxon>Poaceae</taxon>
        <taxon>BOP clade</taxon>
        <taxon>Pooideae</taxon>
        <taxon>Poodae</taxon>
        <taxon>Poeae</taxon>
        <taxon>Poeae Chloroplast Group 1 (Aveneae type)</taxon>
        <taxon>Aveninae</taxon>
        <taxon>Avena</taxon>
    </lineage>
</organism>
<name>A0ACD5ZTQ6_AVESA</name>